<name>A0A2Z7BXP8_9LAMI</name>
<evidence type="ECO:0000313" key="2">
    <source>
        <dbReference type="Proteomes" id="UP000250235"/>
    </source>
</evidence>
<accession>A0A2Z7BXP8</accession>
<sequence length="103" mass="11658">MASAVLQENRKVHALFLKEADALFSQIQQMLCFRKFSRCFAFTNSADALLSQIQQMRYKISRCVLLSNFSSCVTFQNSAVATGVATGRSDWFIRTTSFHFTSV</sequence>
<dbReference type="EMBL" id="KV003181">
    <property type="protein sequence ID" value="KZV36950.1"/>
    <property type="molecule type" value="Genomic_DNA"/>
</dbReference>
<organism evidence="1 2">
    <name type="scientific">Dorcoceras hygrometricum</name>
    <dbReference type="NCBI Taxonomy" id="472368"/>
    <lineage>
        <taxon>Eukaryota</taxon>
        <taxon>Viridiplantae</taxon>
        <taxon>Streptophyta</taxon>
        <taxon>Embryophyta</taxon>
        <taxon>Tracheophyta</taxon>
        <taxon>Spermatophyta</taxon>
        <taxon>Magnoliopsida</taxon>
        <taxon>eudicotyledons</taxon>
        <taxon>Gunneridae</taxon>
        <taxon>Pentapetalae</taxon>
        <taxon>asterids</taxon>
        <taxon>lamiids</taxon>
        <taxon>Lamiales</taxon>
        <taxon>Gesneriaceae</taxon>
        <taxon>Didymocarpoideae</taxon>
        <taxon>Trichosporeae</taxon>
        <taxon>Loxocarpinae</taxon>
        <taxon>Dorcoceras</taxon>
    </lineage>
</organism>
<keyword evidence="2" id="KW-1185">Reference proteome</keyword>
<dbReference type="Proteomes" id="UP000250235">
    <property type="component" value="Unassembled WGS sequence"/>
</dbReference>
<dbReference type="AlphaFoldDB" id="A0A2Z7BXP8"/>
<reference evidence="1 2" key="1">
    <citation type="journal article" date="2015" name="Proc. Natl. Acad. Sci. U.S.A.">
        <title>The resurrection genome of Boea hygrometrica: A blueprint for survival of dehydration.</title>
        <authorList>
            <person name="Xiao L."/>
            <person name="Yang G."/>
            <person name="Zhang L."/>
            <person name="Yang X."/>
            <person name="Zhao S."/>
            <person name="Ji Z."/>
            <person name="Zhou Q."/>
            <person name="Hu M."/>
            <person name="Wang Y."/>
            <person name="Chen M."/>
            <person name="Xu Y."/>
            <person name="Jin H."/>
            <person name="Xiao X."/>
            <person name="Hu G."/>
            <person name="Bao F."/>
            <person name="Hu Y."/>
            <person name="Wan P."/>
            <person name="Li L."/>
            <person name="Deng X."/>
            <person name="Kuang T."/>
            <person name="Xiang C."/>
            <person name="Zhu J.K."/>
            <person name="Oliver M.J."/>
            <person name="He Y."/>
        </authorList>
    </citation>
    <scope>NUCLEOTIDE SEQUENCE [LARGE SCALE GENOMIC DNA]</scope>
    <source>
        <strain evidence="2">cv. XS01</strain>
    </source>
</reference>
<gene>
    <name evidence="1" type="ORF">F511_19121</name>
</gene>
<proteinExistence type="predicted"/>
<protein>
    <submittedName>
        <fullName evidence="1">Uncharacterized protein</fullName>
    </submittedName>
</protein>
<evidence type="ECO:0000313" key="1">
    <source>
        <dbReference type="EMBL" id="KZV36950.1"/>
    </source>
</evidence>